<sequence length="292" mass="31158">MHQDIPLLDGLARLADDYDAFIIDAGGVLHDGSAPYPGAVSALESLRAAGKRICLLTNQARRTASAARLLDGMGFAPGLFDHLLTSGELAHQWLRHRPEPWLEDLGTACLHFGPIRDAELIHGLDMEAVDQPYLAHFVLGTGLNDAEESLADYEEVLRICARADLPMLCADPERWIPAGDGRLPGGGALARRYADLGGAVDYCGLPFNDLYDRCLALLGIDDRSRILAVGDNLATDLAGAEAAGLDSVLVTGGLHRQDLGTTWGEAPDAGRLAALCAAAGRRPRAVLPTLRW</sequence>
<protein>
    <submittedName>
        <fullName evidence="1">TIGR01459 family HAD-type hydrolase</fullName>
    </submittedName>
</protein>
<dbReference type="InterPro" id="IPR006357">
    <property type="entry name" value="HAD-SF_hydro_IIA"/>
</dbReference>
<dbReference type="InterPro" id="IPR006356">
    <property type="entry name" value="HAD-SF_hydro_IIA_hyp3"/>
</dbReference>
<dbReference type="Gene3D" id="3.40.50.1000">
    <property type="entry name" value="HAD superfamily/HAD-like"/>
    <property type="match status" value="2"/>
</dbReference>
<dbReference type="Pfam" id="PF13242">
    <property type="entry name" value="Hydrolase_like"/>
    <property type="match status" value="1"/>
</dbReference>
<reference evidence="1" key="1">
    <citation type="submission" date="2021-02" db="EMBL/GenBank/DDBJ databases">
        <title>Skermanella TT6 skin isolate.</title>
        <authorList>
            <person name="Lee K."/>
            <person name="Ganzorig M."/>
        </authorList>
    </citation>
    <scope>NUCLEOTIDE SEQUENCE</scope>
    <source>
        <strain evidence="1">TT6</strain>
    </source>
</reference>
<dbReference type="PANTHER" id="PTHR19288">
    <property type="entry name" value="4-NITROPHENYLPHOSPHATASE-RELATED"/>
    <property type="match status" value="1"/>
</dbReference>
<gene>
    <name evidence="1" type="ORF">IGS68_20155</name>
</gene>
<evidence type="ECO:0000313" key="1">
    <source>
        <dbReference type="EMBL" id="QQP92535.1"/>
    </source>
</evidence>
<name>A0ABX7BG22_9PROT</name>
<evidence type="ECO:0000313" key="2">
    <source>
        <dbReference type="Proteomes" id="UP000595197"/>
    </source>
</evidence>
<dbReference type="InterPro" id="IPR023214">
    <property type="entry name" value="HAD_sf"/>
</dbReference>
<proteinExistence type="predicted"/>
<dbReference type="InterPro" id="IPR036412">
    <property type="entry name" value="HAD-like_sf"/>
</dbReference>
<dbReference type="PANTHER" id="PTHR19288:SF90">
    <property type="entry name" value="OS08G0542600 PROTEIN"/>
    <property type="match status" value="1"/>
</dbReference>
<dbReference type="Pfam" id="PF13344">
    <property type="entry name" value="Hydrolase_6"/>
    <property type="match status" value="1"/>
</dbReference>
<keyword evidence="2" id="KW-1185">Reference proteome</keyword>
<dbReference type="GO" id="GO:0016787">
    <property type="term" value="F:hydrolase activity"/>
    <property type="evidence" value="ECO:0007669"/>
    <property type="project" value="UniProtKB-KW"/>
</dbReference>
<dbReference type="NCBIfam" id="TIGR01459">
    <property type="entry name" value="HAD-SF-IIA-hyp4"/>
    <property type="match status" value="1"/>
</dbReference>
<dbReference type="EMBL" id="CP067420">
    <property type="protein sequence ID" value="QQP92535.1"/>
    <property type="molecule type" value="Genomic_DNA"/>
</dbReference>
<organism evidence="1 2">
    <name type="scientific">Skermanella cutis</name>
    <dbReference type="NCBI Taxonomy" id="2775420"/>
    <lineage>
        <taxon>Bacteria</taxon>
        <taxon>Pseudomonadati</taxon>
        <taxon>Pseudomonadota</taxon>
        <taxon>Alphaproteobacteria</taxon>
        <taxon>Rhodospirillales</taxon>
        <taxon>Azospirillaceae</taxon>
        <taxon>Skermanella</taxon>
    </lineage>
</organism>
<dbReference type="SUPFAM" id="SSF56784">
    <property type="entry name" value="HAD-like"/>
    <property type="match status" value="1"/>
</dbReference>
<keyword evidence="1" id="KW-0378">Hydrolase</keyword>
<accession>A0ABX7BG22</accession>
<dbReference type="Proteomes" id="UP000595197">
    <property type="component" value="Chromosome"/>
</dbReference>